<protein>
    <submittedName>
        <fullName evidence="1">Uncharacterized protein</fullName>
    </submittedName>
</protein>
<dbReference type="DNASU" id="1147552"/>
<proteinExistence type="predicted"/>
<dbReference type="EMBL" id="AE009952">
    <property type="protein sequence ID" value="AAM86160.1"/>
    <property type="molecule type" value="Genomic_DNA"/>
</dbReference>
<name>Q8CKY3_YERPE</name>
<accession>Q8CKY3</accession>
<evidence type="ECO:0000313" key="1">
    <source>
        <dbReference type="EMBL" id="AAM86160.1"/>
    </source>
</evidence>
<dbReference type="KEGG" id="ypk:y2604"/>
<reference evidence="1 2" key="1">
    <citation type="journal article" date="2002" name="J. Bacteriol.">
        <title>Genome sequence of Yersinia pestis KIM.</title>
        <authorList>
            <person name="Deng W."/>
            <person name="Burland V."/>
            <person name="Plunkett G.III."/>
            <person name="Boutin A."/>
            <person name="Mayhew G.F."/>
            <person name="Liss P."/>
            <person name="Perna N.T."/>
            <person name="Rose D.J."/>
            <person name="Mau B."/>
            <person name="Zhou S."/>
            <person name="Schwartz D.C."/>
            <person name="Fetherston J.D."/>
            <person name="Lindler L.E."/>
            <person name="Brubaker R.R."/>
            <person name="Plana G.V."/>
            <person name="Straley S.C."/>
            <person name="McDonough K.A."/>
            <person name="Nilles M.L."/>
            <person name="Matson J.S."/>
            <person name="Blattner F.R."/>
            <person name="Perry R.D."/>
        </authorList>
    </citation>
    <scope>NUCLEOTIDE SEQUENCE [LARGE SCALE GENOMIC DNA]</scope>
    <source>
        <strain evidence="2">KIM10+ / Biovar Mediaevalis</strain>
    </source>
</reference>
<evidence type="ECO:0000313" key="2">
    <source>
        <dbReference type="Proteomes" id="UP000002490"/>
    </source>
</evidence>
<dbReference type="HOGENOM" id="CLU_2588959_0_0_6"/>
<sequence>MAAVPRAMELACLAESSFVNIDANRVAALAVDCSACEAERGFSSEAPTVSAAITAGVKAILKGNMAWITIFAQTTDFEIRVLFNCLFLFNCLA</sequence>
<dbReference type="Proteomes" id="UP000002490">
    <property type="component" value="Chromosome"/>
</dbReference>
<dbReference type="AlphaFoldDB" id="Q8CKY3"/>
<organism evidence="1 2">
    <name type="scientific">Yersinia pestis</name>
    <dbReference type="NCBI Taxonomy" id="632"/>
    <lineage>
        <taxon>Bacteria</taxon>
        <taxon>Pseudomonadati</taxon>
        <taxon>Pseudomonadota</taxon>
        <taxon>Gammaproteobacteria</taxon>
        <taxon>Enterobacterales</taxon>
        <taxon>Yersiniaceae</taxon>
        <taxon>Yersinia</taxon>
    </lineage>
</organism>
<gene>
    <name evidence="1" type="ordered locus">y2604</name>
</gene>